<dbReference type="Pfam" id="PF08613">
    <property type="entry name" value="Cyclin"/>
    <property type="match status" value="1"/>
</dbReference>
<dbReference type="InterPro" id="IPR036915">
    <property type="entry name" value="Cyclin-like_sf"/>
</dbReference>
<proteinExistence type="inferred from homology"/>
<dbReference type="SUPFAM" id="SSF47954">
    <property type="entry name" value="Cyclin-like"/>
    <property type="match status" value="1"/>
</dbReference>
<dbReference type="PANTHER" id="PTHR15615">
    <property type="match status" value="1"/>
</dbReference>
<gene>
    <name evidence="6" type="primary">LOC110789777</name>
</gene>
<keyword evidence="3" id="KW-0131">Cell cycle</keyword>
<protein>
    <submittedName>
        <fullName evidence="6">LOW QUALITY PROTEIN: cyclin-U1-1-like</fullName>
    </submittedName>
</protein>
<keyword evidence="4" id="KW-0732">Signal</keyword>
<reference evidence="5" key="1">
    <citation type="journal article" date="2021" name="Nat. Commun.">
        <title>Genomic analyses provide insights into spinach domestication and the genetic basis of agronomic traits.</title>
        <authorList>
            <person name="Cai X."/>
            <person name="Sun X."/>
            <person name="Xu C."/>
            <person name="Sun H."/>
            <person name="Wang X."/>
            <person name="Ge C."/>
            <person name="Zhang Z."/>
            <person name="Wang Q."/>
            <person name="Fei Z."/>
            <person name="Jiao C."/>
            <person name="Wang Q."/>
        </authorList>
    </citation>
    <scope>NUCLEOTIDE SEQUENCE [LARGE SCALE GENOMIC DNA]</scope>
    <source>
        <strain evidence="5">cv. Varoflay</strain>
    </source>
</reference>
<accession>A0A9R0IJ81</accession>
<feature type="signal peptide" evidence="4">
    <location>
        <begin position="1"/>
        <end position="19"/>
    </location>
</feature>
<dbReference type="GO" id="GO:0019901">
    <property type="term" value="F:protein kinase binding"/>
    <property type="evidence" value="ECO:0007669"/>
    <property type="project" value="InterPro"/>
</dbReference>
<evidence type="ECO:0000256" key="3">
    <source>
        <dbReference type="ARBA" id="ARBA00023306"/>
    </source>
</evidence>
<dbReference type="GO" id="GO:0051301">
    <property type="term" value="P:cell division"/>
    <property type="evidence" value="ECO:0007669"/>
    <property type="project" value="UniProtKB-KW"/>
</dbReference>
<evidence type="ECO:0000313" key="6">
    <source>
        <dbReference type="RefSeq" id="XP_021850171.2"/>
    </source>
</evidence>
<name>A0A9R0IJ81_SPIOL</name>
<evidence type="ECO:0000256" key="1">
    <source>
        <dbReference type="ARBA" id="ARBA00007215"/>
    </source>
</evidence>
<dbReference type="KEGG" id="soe:110789777"/>
<comment type="similarity">
    <text evidence="1">Belongs to the cyclin family. Cyclin U/P subfamily.</text>
</comment>
<feature type="chain" id="PRO_5046135834" evidence="4">
    <location>
        <begin position="20"/>
        <end position="229"/>
    </location>
</feature>
<evidence type="ECO:0000313" key="5">
    <source>
        <dbReference type="Proteomes" id="UP000813463"/>
    </source>
</evidence>
<dbReference type="GeneID" id="110789777"/>
<dbReference type="Proteomes" id="UP000813463">
    <property type="component" value="Chromosome 5"/>
</dbReference>
<sequence>MELKKMGKILIMLATIVVGEDLDSGQQAETSAAESATATATPRVLLILAAILERLVARNDPLIEHSRSNLIYHVGPNLKVFNGVRSPNISIAKYLERLYKYTKCSPSCFVVGYVYIDRLVHKHPELLVISINVHRLLLTSVMIASKMLDDVQYNNAFYAKVGGISNTELNRLELELLFLLDFELMVSSPIFQSYCWYLEREDLRIGSTFIPRIEQLPLSFDIKDDVNCI</sequence>
<dbReference type="Gene3D" id="1.10.472.10">
    <property type="entry name" value="Cyclin-like"/>
    <property type="match status" value="1"/>
</dbReference>
<dbReference type="InterPro" id="IPR013922">
    <property type="entry name" value="Cyclin_PHO80-like"/>
</dbReference>
<reference evidence="6" key="2">
    <citation type="submission" date="2025-08" db="UniProtKB">
        <authorList>
            <consortium name="RefSeq"/>
        </authorList>
    </citation>
    <scope>IDENTIFICATION</scope>
    <source>
        <tissue evidence="6">Leaf</tissue>
    </source>
</reference>
<dbReference type="PANTHER" id="PTHR15615:SF121">
    <property type="entry name" value="CYCLIN-U1-1"/>
    <property type="match status" value="1"/>
</dbReference>
<dbReference type="AlphaFoldDB" id="A0A9R0IJ81"/>
<evidence type="ECO:0000256" key="4">
    <source>
        <dbReference type="SAM" id="SignalP"/>
    </source>
</evidence>
<keyword evidence="2" id="KW-0132">Cell division</keyword>
<dbReference type="RefSeq" id="XP_021850171.2">
    <property type="nucleotide sequence ID" value="XM_021994479.2"/>
</dbReference>
<keyword evidence="5" id="KW-1185">Reference proteome</keyword>
<evidence type="ECO:0000256" key="2">
    <source>
        <dbReference type="ARBA" id="ARBA00022618"/>
    </source>
</evidence>
<organism evidence="5 6">
    <name type="scientific">Spinacia oleracea</name>
    <name type="common">Spinach</name>
    <dbReference type="NCBI Taxonomy" id="3562"/>
    <lineage>
        <taxon>Eukaryota</taxon>
        <taxon>Viridiplantae</taxon>
        <taxon>Streptophyta</taxon>
        <taxon>Embryophyta</taxon>
        <taxon>Tracheophyta</taxon>
        <taxon>Spermatophyta</taxon>
        <taxon>Magnoliopsida</taxon>
        <taxon>eudicotyledons</taxon>
        <taxon>Gunneridae</taxon>
        <taxon>Pentapetalae</taxon>
        <taxon>Caryophyllales</taxon>
        <taxon>Chenopodiaceae</taxon>
        <taxon>Chenopodioideae</taxon>
        <taxon>Anserineae</taxon>
        <taxon>Spinacia</taxon>
    </lineage>
</organism>